<organism evidence="2 3">
    <name type="scientific">Amniculicola lignicola CBS 123094</name>
    <dbReference type="NCBI Taxonomy" id="1392246"/>
    <lineage>
        <taxon>Eukaryota</taxon>
        <taxon>Fungi</taxon>
        <taxon>Dikarya</taxon>
        <taxon>Ascomycota</taxon>
        <taxon>Pezizomycotina</taxon>
        <taxon>Dothideomycetes</taxon>
        <taxon>Pleosporomycetidae</taxon>
        <taxon>Pleosporales</taxon>
        <taxon>Amniculicolaceae</taxon>
        <taxon>Amniculicola</taxon>
    </lineage>
</organism>
<accession>A0A6A5WKC2</accession>
<feature type="non-terminal residue" evidence="2">
    <location>
        <position position="92"/>
    </location>
</feature>
<dbReference type="EMBL" id="ML977580">
    <property type="protein sequence ID" value="KAF2001907.1"/>
    <property type="molecule type" value="Genomic_DNA"/>
</dbReference>
<protein>
    <submittedName>
        <fullName evidence="2">Heterokaryon incompatibility</fullName>
    </submittedName>
</protein>
<proteinExistence type="predicted"/>
<dbReference type="InterPro" id="IPR052895">
    <property type="entry name" value="HetReg/Transcr_Mod"/>
</dbReference>
<dbReference type="PANTHER" id="PTHR24148">
    <property type="entry name" value="ANKYRIN REPEAT DOMAIN-CONTAINING PROTEIN 39 HOMOLOG-RELATED"/>
    <property type="match status" value="1"/>
</dbReference>
<evidence type="ECO:0000313" key="2">
    <source>
        <dbReference type="EMBL" id="KAF2001907.1"/>
    </source>
</evidence>
<evidence type="ECO:0000313" key="3">
    <source>
        <dbReference type="Proteomes" id="UP000799779"/>
    </source>
</evidence>
<dbReference type="InterPro" id="IPR010730">
    <property type="entry name" value="HET"/>
</dbReference>
<dbReference type="OrthoDB" id="2157530at2759"/>
<name>A0A6A5WKC2_9PLEO</name>
<dbReference type="PANTHER" id="PTHR24148:SF73">
    <property type="entry name" value="HET DOMAIN PROTEIN (AFU_ORTHOLOGUE AFUA_8G01020)"/>
    <property type="match status" value="1"/>
</dbReference>
<reference evidence="2" key="1">
    <citation type="journal article" date="2020" name="Stud. Mycol.">
        <title>101 Dothideomycetes genomes: a test case for predicting lifestyles and emergence of pathogens.</title>
        <authorList>
            <person name="Haridas S."/>
            <person name="Albert R."/>
            <person name="Binder M."/>
            <person name="Bloem J."/>
            <person name="Labutti K."/>
            <person name="Salamov A."/>
            <person name="Andreopoulos B."/>
            <person name="Baker S."/>
            <person name="Barry K."/>
            <person name="Bills G."/>
            <person name="Bluhm B."/>
            <person name="Cannon C."/>
            <person name="Castanera R."/>
            <person name="Culley D."/>
            <person name="Daum C."/>
            <person name="Ezra D."/>
            <person name="Gonzalez J."/>
            <person name="Henrissat B."/>
            <person name="Kuo A."/>
            <person name="Liang C."/>
            <person name="Lipzen A."/>
            <person name="Lutzoni F."/>
            <person name="Magnuson J."/>
            <person name="Mondo S."/>
            <person name="Nolan M."/>
            <person name="Ohm R."/>
            <person name="Pangilinan J."/>
            <person name="Park H.-J."/>
            <person name="Ramirez L."/>
            <person name="Alfaro M."/>
            <person name="Sun H."/>
            <person name="Tritt A."/>
            <person name="Yoshinaga Y."/>
            <person name="Zwiers L.-H."/>
            <person name="Turgeon B."/>
            <person name="Goodwin S."/>
            <person name="Spatafora J."/>
            <person name="Crous P."/>
            <person name="Grigoriev I."/>
        </authorList>
    </citation>
    <scope>NUCLEOTIDE SEQUENCE</scope>
    <source>
        <strain evidence="2">CBS 123094</strain>
    </source>
</reference>
<dbReference type="Proteomes" id="UP000799779">
    <property type="component" value="Unassembled WGS sequence"/>
</dbReference>
<dbReference type="Pfam" id="PF06985">
    <property type="entry name" value="HET"/>
    <property type="match status" value="1"/>
</dbReference>
<dbReference type="AlphaFoldDB" id="A0A6A5WKC2"/>
<feature type="non-terminal residue" evidence="2">
    <location>
        <position position="1"/>
    </location>
</feature>
<evidence type="ECO:0000259" key="1">
    <source>
        <dbReference type="Pfam" id="PF06985"/>
    </source>
</evidence>
<keyword evidence="3" id="KW-1185">Reference proteome</keyword>
<sequence>FTALSYVWGPPGPSHVFLLGIPFPVTSNCYSALWHLRKKLGAFCIWVDALCIEQANIKEKEQQIPLMGQIYSSAENVYIWLGEGNAATERAM</sequence>
<gene>
    <name evidence="2" type="ORF">P154DRAFT_408909</name>
</gene>
<feature type="domain" description="Heterokaryon incompatibility" evidence="1">
    <location>
        <begin position="1"/>
        <end position="88"/>
    </location>
</feature>